<evidence type="ECO:0000256" key="7">
    <source>
        <dbReference type="ARBA" id="ARBA00022989"/>
    </source>
</evidence>
<dbReference type="SUPFAM" id="SSF81321">
    <property type="entry name" value="Family A G protein-coupled receptor-like"/>
    <property type="match status" value="1"/>
</dbReference>
<protein>
    <recommendedName>
        <fullName evidence="13">Vomeronasal type-1 receptor</fullName>
    </recommendedName>
</protein>
<organism evidence="15 16">
    <name type="scientific">Sarcophilus harrisii</name>
    <name type="common">Tasmanian devil</name>
    <name type="synonym">Sarcophilus laniarius</name>
    <dbReference type="NCBI Taxonomy" id="9305"/>
    <lineage>
        <taxon>Eukaryota</taxon>
        <taxon>Metazoa</taxon>
        <taxon>Chordata</taxon>
        <taxon>Craniata</taxon>
        <taxon>Vertebrata</taxon>
        <taxon>Euteleostomi</taxon>
        <taxon>Mammalia</taxon>
        <taxon>Metatheria</taxon>
        <taxon>Dasyuromorphia</taxon>
        <taxon>Dasyuridae</taxon>
        <taxon>Sarcophilus</taxon>
    </lineage>
</organism>
<evidence type="ECO:0000313" key="15">
    <source>
        <dbReference type="Ensembl" id="ENSSHAP00000045738.1"/>
    </source>
</evidence>
<keyword evidence="9 13" id="KW-0472">Membrane</keyword>
<keyword evidence="7 13" id="KW-1133">Transmembrane helix</keyword>
<evidence type="ECO:0000256" key="8">
    <source>
        <dbReference type="ARBA" id="ARBA00023040"/>
    </source>
</evidence>
<dbReference type="InParanoid" id="A0A7N4V7T1"/>
<dbReference type="GO" id="GO:0019236">
    <property type="term" value="P:response to pheromone"/>
    <property type="evidence" value="ECO:0007669"/>
    <property type="project" value="UniProtKB-KW"/>
</dbReference>
<evidence type="ECO:0000313" key="16">
    <source>
        <dbReference type="Proteomes" id="UP000007648"/>
    </source>
</evidence>
<keyword evidence="6 13" id="KW-0812">Transmembrane</keyword>
<dbReference type="AlphaFoldDB" id="A0A7N4V7T1"/>
<dbReference type="Proteomes" id="UP000007648">
    <property type="component" value="Unassembled WGS sequence"/>
</dbReference>
<feature type="transmembrane region" description="Helical" evidence="13">
    <location>
        <begin position="141"/>
        <end position="164"/>
    </location>
</feature>
<dbReference type="PRINTS" id="PR01534">
    <property type="entry name" value="VOMERONASL1R"/>
</dbReference>
<dbReference type="Ensembl" id="ENSSHAT00000029313.1">
    <property type="protein sequence ID" value="ENSSHAP00000045738.1"/>
    <property type="gene ID" value="ENSSHAG00000028184.1"/>
</dbReference>
<keyword evidence="8 13" id="KW-0297">G-protein coupled receptor</keyword>
<evidence type="ECO:0000256" key="12">
    <source>
        <dbReference type="ARBA" id="ARBA00023224"/>
    </source>
</evidence>
<dbReference type="GO" id="GO:0007606">
    <property type="term" value="P:sensory perception of chemical stimulus"/>
    <property type="evidence" value="ECO:0007669"/>
    <property type="project" value="UniProtKB-ARBA"/>
</dbReference>
<reference evidence="15 16" key="1">
    <citation type="journal article" date="2011" name="Proc. Natl. Acad. Sci. U.S.A.">
        <title>Genetic diversity and population structure of the endangered marsupial Sarcophilus harrisii (Tasmanian devil).</title>
        <authorList>
            <person name="Miller W."/>
            <person name="Hayes V.M."/>
            <person name="Ratan A."/>
            <person name="Petersen D.C."/>
            <person name="Wittekindt N.E."/>
            <person name="Miller J."/>
            <person name="Walenz B."/>
            <person name="Knight J."/>
            <person name="Qi J."/>
            <person name="Zhao F."/>
            <person name="Wang Q."/>
            <person name="Bedoya-Reina O.C."/>
            <person name="Katiyar N."/>
            <person name="Tomsho L.P."/>
            <person name="Kasson L.M."/>
            <person name="Hardie R.A."/>
            <person name="Woodbridge P."/>
            <person name="Tindall E.A."/>
            <person name="Bertelsen M.F."/>
            <person name="Dixon D."/>
            <person name="Pyecroft S."/>
            <person name="Helgen K.M."/>
            <person name="Lesk A.M."/>
            <person name="Pringle T.H."/>
            <person name="Patterson N."/>
            <person name="Zhang Y."/>
            <person name="Kreiss A."/>
            <person name="Woods G.M."/>
            <person name="Jones M.E."/>
            <person name="Schuster S.C."/>
        </authorList>
    </citation>
    <scope>NUCLEOTIDE SEQUENCE [LARGE SCALE GENOMIC DNA]</scope>
</reference>
<reference evidence="15" key="2">
    <citation type="submission" date="2025-08" db="UniProtKB">
        <authorList>
            <consortium name="Ensembl"/>
        </authorList>
    </citation>
    <scope>IDENTIFICATION</scope>
</reference>
<keyword evidence="16" id="KW-1185">Reference proteome</keyword>
<dbReference type="InterPro" id="IPR004072">
    <property type="entry name" value="Vmron_rcpt_1"/>
</dbReference>
<dbReference type="Gene3D" id="1.20.1070.10">
    <property type="entry name" value="Rhodopsin 7-helix transmembrane proteins"/>
    <property type="match status" value="1"/>
</dbReference>
<evidence type="ECO:0000256" key="1">
    <source>
        <dbReference type="ARBA" id="ARBA00003878"/>
    </source>
</evidence>
<evidence type="ECO:0000256" key="10">
    <source>
        <dbReference type="ARBA" id="ARBA00023170"/>
    </source>
</evidence>
<proteinExistence type="inferred from homology"/>
<keyword evidence="5 13" id="KW-0589">Pheromone response</keyword>
<evidence type="ECO:0000256" key="3">
    <source>
        <dbReference type="ARBA" id="ARBA00010663"/>
    </source>
</evidence>
<comment type="function">
    <text evidence="1">Putative pheromone receptor.</text>
</comment>
<comment type="similarity">
    <text evidence="3 13">Belongs to the G-protein coupled receptor 1 family.</text>
</comment>
<evidence type="ECO:0000256" key="13">
    <source>
        <dbReference type="RuleBase" id="RU364061"/>
    </source>
</evidence>
<gene>
    <name evidence="15" type="primary">LOC100927544</name>
</gene>
<dbReference type="InterPro" id="IPR017452">
    <property type="entry name" value="GPCR_Rhodpsn_7TM"/>
</dbReference>
<reference evidence="15" key="3">
    <citation type="submission" date="2025-09" db="UniProtKB">
        <authorList>
            <consortium name="Ensembl"/>
        </authorList>
    </citation>
    <scope>IDENTIFICATION</scope>
</reference>
<dbReference type="PANTHER" id="PTHR24062">
    <property type="entry name" value="VOMERONASAL TYPE-1 RECEPTOR"/>
    <property type="match status" value="1"/>
</dbReference>
<sequence>MKITSFVKNVQNLILNSGFYNRYFSLHSQIILGVFGNSLLLFLYGFNFITGKRIRPIGTIFVNLFLSHILMILFRGVPTAIQVCIQKIFLRDIECKIIVYLQRVARGVSLCNTCLLSVFQAITISSKSPKWAKLKANAPEYIVPSCVFMWVLNLLVDVVVPLHVTGPGNNTFSHVNNNLGYCSIDWHAITTSNLVMWKTLYDAVFLGFMAISSGYMVLVLFRHKGQVQHLHNNNVNPISTPETRATKVILLLMISFVCFYSVGSIFVIIMEKSKDKSQWTIHMSAFFTSFYSTVSPFVLISSDSQILSCCNTFKRIKNSHPHSLKSQNKYIETMKFQRRK</sequence>
<evidence type="ECO:0000256" key="5">
    <source>
        <dbReference type="ARBA" id="ARBA00022507"/>
    </source>
</evidence>
<accession>A0A7N4V7T1</accession>
<dbReference type="FunFam" id="1.20.1070.10:FF:000033">
    <property type="entry name" value="Vomeronasal type-1 receptor"/>
    <property type="match status" value="1"/>
</dbReference>
<evidence type="ECO:0000256" key="4">
    <source>
        <dbReference type="ARBA" id="ARBA00022475"/>
    </source>
</evidence>
<keyword evidence="4 13" id="KW-1003">Cell membrane</keyword>
<comment type="subcellular location">
    <subcellularLocation>
        <location evidence="2 13">Cell membrane</location>
        <topology evidence="2 13">Multi-pass membrane protein</topology>
    </subcellularLocation>
</comment>
<dbReference type="GO" id="GO:0016503">
    <property type="term" value="F:pheromone receptor activity"/>
    <property type="evidence" value="ECO:0007669"/>
    <property type="project" value="InterPro"/>
</dbReference>
<evidence type="ECO:0000259" key="14">
    <source>
        <dbReference type="PROSITE" id="PS50262"/>
    </source>
</evidence>
<evidence type="ECO:0000256" key="9">
    <source>
        <dbReference type="ARBA" id="ARBA00023136"/>
    </source>
</evidence>
<evidence type="ECO:0000256" key="11">
    <source>
        <dbReference type="ARBA" id="ARBA00023180"/>
    </source>
</evidence>
<feature type="domain" description="G-protein coupled receptors family 1 profile" evidence="14">
    <location>
        <begin position="36"/>
        <end position="299"/>
    </location>
</feature>
<dbReference type="GO" id="GO:0005886">
    <property type="term" value="C:plasma membrane"/>
    <property type="evidence" value="ECO:0007669"/>
    <property type="project" value="UniProtKB-SubCell"/>
</dbReference>
<dbReference type="PROSITE" id="PS50262">
    <property type="entry name" value="G_PROTEIN_RECEP_F1_2"/>
    <property type="match status" value="1"/>
</dbReference>
<feature type="transmembrane region" description="Helical" evidence="13">
    <location>
        <begin position="58"/>
        <end position="77"/>
    </location>
</feature>
<evidence type="ECO:0000256" key="2">
    <source>
        <dbReference type="ARBA" id="ARBA00004651"/>
    </source>
</evidence>
<keyword evidence="10 13" id="KW-0675">Receptor</keyword>
<evidence type="ECO:0000256" key="6">
    <source>
        <dbReference type="ARBA" id="ARBA00022692"/>
    </source>
</evidence>
<dbReference type="GeneTree" id="ENSGT00960000186612"/>
<name>A0A7N4V7T1_SARHA</name>
<keyword evidence="12 13" id="KW-0807">Transducer</keyword>
<feature type="transmembrane region" description="Helical" evidence="13">
    <location>
        <begin position="26"/>
        <end position="46"/>
    </location>
</feature>
<feature type="transmembrane region" description="Helical" evidence="13">
    <location>
        <begin position="281"/>
        <end position="300"/>
    </location>
</feature>
<feature type="transmembrane region" description="Helical" evidence="13">
    <location>
        <begin position="248"/>
        <end position="269"/>
    </location>
</feature>
<feature type="transmembrane region" description="Helical" evidence="13">
    <location>
        <begin position="203"/>
        <end position="221"/>
    </location>
</feature>
<dbReference type="Pfam" id="PF03402">
    <property type="entry name" value="V1R"/>
    <property type="match status" value="1"/>
</dbReference>
<keyword evidence="11" id="KW-0325">Glycoprotein</keyword>